<dbReference type="GO" id="GO:0032259">
    <property type="term" value="P:methylation"/>
    <property type="evidence" value="ECO:0007669"/>
    <property type="project" value="UniProtKB-KW"/>
</dbReference>
<proteinExistence type="predicted"/>
<keyword evidence="1" id="KW-0808">Transferase</keyword>
<evidence type="ECO:0000313" key="1">
    <source>
        <dbReference type="EMBL" id="KAK8008529.1"/>
    </source>
</evidence>
<comment type="caution">
    <text evidence="1">The sequence shown here is derived from an EMBL/GenBank/DDBJ whole genome shotgun (WGS) entry which is preliminary data.</text>
</comment>
<protein>
    <submittedName>
        <fullName evidence="1">S-adenosyl-L-methionine-dependent methyltransferase</fullName>
    </submittedName>
</protein>
<keyword evidence="2" id="KW-1185">Reference proteome</keyword>
<evidence type="ECO:0000313" key="2">
    <source>
        <dbReference type="Proteomes" id="UP001396898"/>
    </source>
</evidence>
<dbReference type="Proteomes" id="UP001396898">
    <property type="component" value="Unassembled WGS sequence"/>
</dbReference>
<accession>A0ABR1RD65</accession>
<organism evidence="1 2">
    <name type="scientific">Apiospora marii</name>
    <dbReference type="NCBI Taxonomy" id="335849"/>
    <lineage>
        <taxon>Eukaryota</taxon>
        <taxon>Fungi</taxon>
        <taxon>Dikarya</taxon>
        <taxon>Ascomycota</taxon>
        <taxon>Pezizomycotina</taxon>
        <taxon>Sordariomycetes</taxon>
        <taxon>Xylariomycetidae</taxon>
        <taxon>Amphisphaeriales</taxon>
        <taxon>Apiosporaceae</taxon>
        <taxon>Apiospora</taxon>
    </lineage>
</organism>
<dbReference type="EMBL" id="JAQQWI010000016">
    <property type="protein sequence ID" value="KAK8008529.1"/>
    <property type="molecule type" value="Genomic_DNA"/>
</dbReference>
<name>A0ABR1RD65_9PEZI</name>
<sequence>MPLGTWPKEPRQRLIGDYTRTNIYEGARGIGLKMIAGLGLPPEEVEKIIEDAKHEIKTNINDYEAYFPG</sequence>
<gene>
    <name evidence="1" type="ORF">PG991_011080</name>
</gene>
<reference evidence="1 2" key="1">
    <citation type="submission" date="2023-01" db="EMBL/GenBank/DDBJ databases">
        <title>Analysis of 21 Apiospora genomes using comparative genomics revels a genus with tremendous synthesis potential of carbohydrate active enzymes and secondary metabolites.</title>
        <authorList>
            <person name="Sorensen T."/>
        </authorList>
    </citation>
    <scope>NUCLEOTIDE SEQUENCE [LARGE SCALE GENOMIC DNA]</scope>
    <source>
        <strain evidence="1 2">CBS 20057</strain>
    </source>
</reference>
<dbReference type="GO" id="GO:0008168">
    <property type="term" value="F:methyltransferase activity"/>
    <property type="evidence" value="ECO:0007669"/>
    <property type="project" value="UniProtKB-KW"/>
</dbReference>
<keyword evidence="1" id="KW-0489">Methyltransferase</keyword>